<protein>
    <submittedName>
        <fullName evidence="1">Uncharacterized protein</fullName>
    </submittedName>
</protein>
<keyword evidence="2" id="KW-1185">Reference proteome</keyword>
<proteinExistence type="predicted"/>
<dbReference type="EMBL" id="CM020619">
    <property type="protein sequence ID" value="KAK1865214.1"/>
    <property type="molecule type" value="Genomic_DNA"/>
</dbReference>
<reference evidence="1" key="1">
    <citation type="submission" date="2019-11" db="EMBL/GenBank/DDBJ databases">
        <title>Nori genome reveals adaptations in red seaweeds to the harsh intertidal environment.</title>
        <authorList>
            <person name="Wang D."/>
            <person name="Mao Y."/>
        </authorList>
    </citation>
    <scope>NUCLEOTIDE SEQUENCE</scope>
    <source>
        <tissue evidence="1">Gametophyte</tissue>
    </source>
</reference>
<evidence type="ECO:0000313" key="2">
    <source>
        <dbReference type="Proteomes" id="UP000798662"/>
    </source>
</evidence>
<accession>A0ACC3C520</accession>
<organism evidence="1 2">
    <name type="scientific">Pyropia yezoensis</name>
    <name type="common">Susabi-nori</name>
    <name type="synonym">Porphyra yezoensis</name>
    <dbReference type="NCBI Taxonomy" id="2788"/>
    <lineage>
        <taxon>Eukaryota</taxon>
        <taxon>Rhodophyta</taxon>
        <taxon>Bangiophyceae</taxon>
        <taxon>Bangiales</taxon>
        <taxon>Bangiaceae</taxon>
        <taxon>Pyropia</taxon>
    </lineage>
</organism>
<evidence type="ECO:0000313" key="1">
    <source>
        <dbReference type="EMBL" id="KAK1865214.1"/>
    </source>
</evidence>
<gene>
    <name evidence="1" type="ORF">I4F81_007748</name>
</gene>
<dbReference type="Proteomes" id="UP000798662">
    <property type="component" value="Chromosome 2"/>
</dbReference>
<comment type="caution">
    <text evidence="1">The sequence shown here is derived from an EMBL/GenBank/DDBJ whole genome shotgun (WGS) entry which is preliminary data.</text>
</comment>
<name>A0ACC3C520_PYRYE</name>
<sequence length="103" mass="10341">MAFCGAVHRLIPVMALPPRMGSPRLCSLAAAAAATATAAPPPPPPTTDVLYVHTCLRGTRPHPRACCVHPLTSRFPPSPSLRVGGGGPAVHPTAHVASGGGGL</sequence>